<organism evidence="1">
    <name type="scientific">Anguilla anguilla</name>
    <name type="common">European freshwater eel</name>
    <name type="synonym">Muraena anguilla</name>
    <dbReference type="NCBI Taxonomy" id="7936"/>
    <lineage>
        <taxon>Eukaryota</taxon>
        <taxon>Metazoa</taxon>
        <taxon>Chordata</taxon>
        <taxon>Craniata</taxon>
        <taxon>Vertebrata</taxon>
        <taxon>Euteleostomi</taxon>
        <taxon>Actinopterygii</taxon>
        <taxon>Neopterygii</taxon>
        <taxon>Teleostei</taxon>
        <taxon>Anguilliformes</taxon>
        <taxon>Anguillidae</taxon>
        <taxon>Anguilla</taxon>
    </lineage>
</organism>
<evidence type="ECO:0000313" key="1">
    <source>
        <dbReference type="EMBL" id="JAH82723.1"/>
    </source>
</evidence>
<accession>A0A0E9VZT2</accession>
<reference evidence="1" key="2">
    <citation type="journal article" date="2015" name="Fish Shellfish Immunol.">
        <title>Early steps in the European eel (Anguilla anguilla)-Vibrio vulnificus interaction in the gills: Role of the RtxA13 toxin.</title>
        <authorList>
            <person name="Callol A."/>
            <person name="Pajuelo D."/>
            <person name="Ebbesson L."/>
            <person name="Teles M."/>
            <person name="MacKenzie S."/>
            <person name="Amaro C."/>
        </authorList>
    </citation>
    <scope>NUCLEOTIDE SEQUENCE</scope>
</reference>
<protein>
    <submittedName>
        <fullName evidence="1">Uncharacterized protein</fullName>
    </submittedName>
</protein>
<dbReference type="AlphaFoldDB" id="A0A0E9VZT2"/>
<name>A0A0E9VZT2_ANGAN</name>
<reference evidence="1" key="1">
    <citation type="submission" date="2014-11" db="EMBL/GenBank/DDBJ databases">
        <authorList>
            <person name="Amaro Gonzalez C."/>
        </authorList>
    </citation>
    <scope>NUCLEOTIDE SEQUENCE</scope>
</reference>
<proteinExistence type="predicted"/>
<sequence>MPLNFTRVTTSGCMTTDSSCLKMADSVIFVNKVSR</sequence>
<dbReference type="EMBL" id="GBXM01025854">
    <property type="protein sequence ID" value="JAH82723.1"/>
    <property type="molecule type" value="Transcribed_RNA"/>
</dbReference>